<feature type="transmembrane region" description="Helical" evidence="2">
    <location>
        <begin position="125"/>
        <end position="144"/>
    </location>
</feature>
<feature type="transmembrane region" description="Helical" evidence="2">
    <location>
        <begin position="269"/>
        <end position="288"/>
    </location>
</feature>
<reference evidence="4" key="1">
    <citation type="submission" date="2022-02" db="EMBL/GenBank/DDBJ databases">
        <title>Paenibacillus sp. MBLB1832 Whole Genome Shotgun Sequencing.</title>
        <authorList>
            <person name="Hwang C.Y."/>
            <person name="Cho E.-S."/>
            <person name="Seo M.-J."/>
        </authorList>
    </citation>
    <scope>NUCLEOTIDE SEQUENCE</scope>
    <source>
        <strain evidence="4">MBLB1832</strain>
    </source>
</reference>
<feature type="transmembrane region" description="Helical" evidence="2">
    <location>
        <begin position="232"/>
        <end position="249"/>
    </location>
</feature>
<evidence type="ECO:0000256" key="2">
    <source>
        <dbReference type="SAM" id="Phobius"/>
    </source>
</evidence>
<feature type="region of interest" description="Disordered" evidence="1">
    <location>
        <begin position="1"/>
        <end position="53"/>
    </location>
</feature>
<proteinExistence type="predicted"/>
<name>A0AA96RKS8_9BACL</name>
<accession>A0AA96RKS8</accession>
<dbReference type="Pfam" id="PF01841">
    <property type="entry name" value="Transglut_core"/>
    <property type="match status" value="1"/>
</dbReference>
<dbReference type="KEGG" id="proo:MJB10_02535"/>
<dbReference type="PANTHER" id="PTHR42736">
    <property type="entry name" value="PROTEIN-GLUTAMINE GAMMA-GLUTAMYLTRANSFERASE"/>
    <property type="match status" value="1"/>
</dbReference>
<dbReference type="AlphaFoldDB" id="A0AA96RKS8"/>
<dbReference type="SUPFAM" id="SSF54001">
    <property type="entry name" value="Cysteine proteinases"/>
    <property type="match status" value="1"/>
</dbReference>
<feature type="transmembrane region" description="Helical" evidence="2">
    <location>
        <begin position="183"/>
        <end position="201"/>
    </location>
</feature>
<dbReference type="SMART" id="SM00460">
    <property type="entry name" value="TGc"/>
    <property type="match status" value="1"/>
</dbReference>
<evidence type="ECO:0000313" key="4">
    <source>
        <dbReference type="EMBL" id="WNR45050.1"/>
    </source>
</evidence>
<dbReference type="InterPro" id="IPR002931">
    <property type="entry name" value="Transglutaminase-like"/>
</dbReference>
<keyword evidence="2" id="KW-0472">Membrane</keyword>
<feature type="transmembrane region" description="Helical" evidence="2">
    <location>
        <begin position="679"/>
        <end position="697"/>
    </location>
</feature>
<organism evidence="4 5">
    <name type="scientific">Paenibacillus roseopurpureus</name>
    <dbReference type="NCBI Taxonomy" id="2918901"/>
    <lineage>
        <taxon>Bacteria</taxon>
        <taxon>Bacillati</taxon>
        <taxon>Bacillota</taxon>
        <taxon>Bacilli</taxon>
        <taxon>Bacillales</taxon>
        <taxon>Paenibacillaceae</taxon>
        <taxon>Paenibacillus</taxon>
    </lineage>
</organism>
<dbReference type="RefSeq" id="WP_314801452.1">
    <property type="nucleotide sequence ID" value="NZ_CP130319.1"/>
</dbReference>
<dbReference type="Proteomes" id="UP001304650">
    <property type="component" value="Chromosome"/>
</dbReference>
<protein>
    <submittedName>
        <fullName evidence="4">Transglutaminase-like domain-containing protein</fullName>
    </submittedName>
</protein>
<keyword evidence="5" id="KW-1185">Reference proteome</keyword>
<feature type="compositionally biased region" description="Low complexity" evidence="1">
    <location>
        <begin position="32"/>
        <end position="53"/>
    </location>
</feature>
<feature type="compositionally biased region" description="Basic residues" evidence="1">
    <location>
        <begin position="1"/>
        <end position="11"/>
    </location>
</feature>
<sequence>MQPLEHRRRSHSLASHTSTNSPAPSRADRSRSSTPGSGRSQARSRASSSGSGATRIPSKLIFRADHAAVVQPHLFRDGLLSLLLLLLLSEWLRPLAWMADASMPIGPLLVVFGLCLAIDCFRVPYSWGWLAKCIIIVVFIGYLFDREQLVSGGWLMEVMRTFAQDIAYLVQGHLDVISGEMRTLLFLFGWSLLLSVVQALMLQRQHSLWLVMATVLYLVGIQLLLGADTTQGMIRTLCYGLLLMALLNLSRIEQTFRVTSTRAGNYMQWLMASLLIVGVLTGVGWLSAKQTDAAPLMKPISWWHWYDRLFELYNEETGSTPAIATSGYGLNDMALGGPLQVDTTPIFTARTPILTYWRGESKSVYDGKGWTEPNPYLVSFAASTPASAAPVIKQEILLSGKSLNKQLFAGGQLLSVDKLLTEKGKQLASDTLLMSKASGKTVLPEIAEPLSYYQITVQPVTEDPTLLNADSGAYPADITNAYLQLPSSLPRTVRSLAEQVTLNRETPYAKAVAIEQYLSHTYTYSLEKPTLPTRSEDFVSHFLFVDRVGYCDHFSTAMVVMLRSVGVPARWVKGFAPGTAQGGYDDEGLQDVIVRNLDAHAWVEVYFPSVGWVPFEPTPGYSAISADLPRDAMTAAMKEPSTGAVKHTAVSDSLIARSNQWVQTAKNNLVHLVKAYRSSVFYAVSCLVLLMGLAAILRRQGYLLPSRGRSSTYNTEAENVHPLTPYMDRLWRQLFRKYGVKPANQTVREYVMGLPVPQRDRQQALLTFAQIYESVRYDPARAMTYSKREITAIWKAIQKSQ</sequence>
<evidence type="ECO:0000256" key="1">
    <source>
        <dbReference type="SAM" id="MobiDB-lite"/>
    </source>
</evidence>
<evidence type="ECO:0000313" key="5">
    <source>
        <dbReference type="Proteomes" id="UP001304650"/>
    </source>
</evidence>
<feature type="domain" description="Transglutaminase-like" evidence="3">
    <location>
        <begin position="543"/>
        <end position="619"/>
    </location>
</feature>
<dbReference type="Gene3D" id="3.10.620.30">
    <property type="match status" value="1"/>
</dbReference>
<feature type="transmembrane region" description="Helical" evidence="2">
    <location>
        <begin position="95"/>
        <end position="118"/>
    </location>
</feature>
<dbReference type="EMBL" id="CP130319">
    <property type="protein sequence ID" value="WNR45050.1"/>
    <property type="molecule type" value="Genomic_DNA"/>
</dbReference>
<keyword evidence="2" id="KW-0812">Transmembrane</keyword>
<gene>
    <name evidence="4" type="ORF">MJB10_02535</name>
</gene>
<dbReference type="InterPro" id="IPR038765">
    <property type="entry name" value="Papain-like_cys_pep_sf"/>
</dbReference>
<feature type="transmembrane region" description="Helical" evidence="2">
    <location>
        <begin position="208"/>
        <end position="226"/>
    </location>
</feature>
<dbReference type="PANTHER" id="PTHR42736:SF1">
    <property type="entry name" value="PROTEIN-GLUTAMINE GAMMA-GLUTAMYLTRANSFERASE"/>
    <property type="match status" value="1"/>
</dbReference>
<evidence type="ECO:0000259" key="3">
    <source>
        <dbReference type="SMART" id="SM00460"/>
    </source>
</evidence>
<keyword evidence="2" id="KW-1133">Transmembrane helix</keyword>
<dbReference type="InterPro" id="IPR052901">
    <property type="entry name" value="Bact_TGase-like"/>
</dbReference>